<evidence type="ECO:0000259" key="3">
    <source>
        <dbReference type="SMART" id="SM00822"/>
    </source>
</evidence>
<dbReference type="SUPFAM" id="SSF51735">
    <property type="entry name" value="NAD(P)-binding Rossmann-fold domains"/>
    <property type="match status" value="1"/>
</dbReference>
<dbReference type="RefSeq" id="WP_205258186.1">
    <property type="nucleotide sequence ID" value="NZ_BAAAPV010000002.1"/>
</dbReference>
<dbReference type="Proteomes" id="UP000663801">
    <property type="component" value="Unassembled WGS sequence"/>
</dbReference>
<dbReference type="PANTHER" id="PTHR42760">
    <property type="entry name" value="SHORT-CHAIN DEHYDROGENASES/REDUCTASES FAMILY MEMBER"/>
    <property type="match status" value="1"/>
</dbReference>
<name>A0A938YI16_9ACTN</name>
<dbReference type="CDD" id="cd05233">
    <property type="entry name" value="SDR_c"/>
    <property type="match status" value="1"/>
</dbReference>
<comment type="similarity">
    <text evidence="1">Belongs to the short-chain dehydrogenases/reductases (SDR) family.</text>
</comment>
<dbReference type="InterPro" id="IPR057326">
    <property type="entry name" value="KR_dom"/>
</dbReference>
<comment type="caution">
    <text evidence="4">The sequence shown here is derived from an EMBL/GenBank/DDBJ whole genome shotgun (WGS) entry which is preliminary data.</text>
</comment>
<dbReference type="GO" id="GO:0048038">
    <property type="term" value="F:quinone binding"/>
    <property type="evidence" value="ECO:0007669"/>
    <property type="project" value="TreeGrafter"/>
</dbReference>
<dbReference type="GO" id="GO:0016616">
    <property type="term" value="F:oxidoreductase activity, acting on the CH-OH group of donors, NAD or NADP as acceptor"/>
    <property type="evidence" value="ECO:0007669"/>
    <property type="project" value="TreeGrafter"/>
</dbReference>
<dbReference type="InterPro" id="IPR002347">
    <property type="entry name" value="SDR_fam"/>
</dbReference>
<keyword evidence="2" id="KW-0560">Oxidoreductase</keyword>
<dbReference type="Gene3D" id="3.40.50.720">
    <property type="entry name" value="NAD(P)-binding Rossmann-like Domain"/>
    <property type="match status" value="1"/>
</dbReference>
<evidence type="ECO:0000256" key="1">
    <source>
        <dbReference type="ARBA" id="ARBA00006484"/>
    </source>
</evidence>
<protein>
    <submittedName>
        <fullName evidence="4">SDR family oxidoreductase</fullName>
    </submittedName>
</protein>
<keyword evidence="5" id="KW-1185">Reference proteome</keyword>
<dbReference type="InterPro" id="IPR036291">
    <property type="entry name" value="NAD(P)-bd_dom_sf"/>
</dbReference>
<feature type="domain" description="Ketoreductase" evidence="3">
    <location>
        <begin position="11"/>
        <end position="193"/>
    </location>
</feature>
<dbReference type="PANTHER" id="PTHR42760:SF133">
    <property type="entry name" value="3-OXOACYL-[ACYL-CARRIER-PROTEIN] REDUCTASE"/>
    <property type="match status" value="1"/>
</dbReference>
<gene>
    <name evidence="4" type="ORF">JL107_16600</name>
</gene>
<dbReference type="FunFam" id="3.40.50.720:FF:000084">
    <property type="entry name" value="Short-chain dehydrogenase reductase"/>
    <property type="match status" value="1"/>
</dbReference>
<dbReference type="PROSITE" id="PS00061">
    <property type="entry name" value="ADH_SHORT"/>
    <property type="match status" value="1"/>
</dbReference>
<reference evidence="4" key="1">
    <citation type="submission" date="2021-01" db="EMBL/GenBank/DDBJ databases">
        <title>KCTC 19127 draft genome.</title>
        <authorList>
            <person name="An D."/>
        </authorList>
    </citation>
    <scope>NUCLEOTIDE SEQUENCE</scope>
    <source>
        <strain evidence="4">KCTC 19127</strain>
    </source>
</reference>
<sequence length="266" mass="27466">MTEGHGLLTGSRAVVTGGARGIGFQIVRRYLQEGADVVIADFSGGPEAVQALLDELGVDPARIGSVTMDVTDPASVAAAAEAAEQLIGPIDVVVANAGILVLAPGLETSLADWNRVLQVNLTGVFLTCQEFGRRMVARGGPGRIVIASSLFGVRGGVENSAYCASKFGVLGLMKCLAAELAPHAITVNAVCPGQIITPMIEQLSRDRSAARGTTPEAEIARLESTIPLGRLGDPAEIADTYVYLASPLARYTTGQELVVDGGVQVG</sequence>
<dbReference type="Pfam" id="PF13561">
    <property type="entry name" value="adh_short_C2"/>
    <property type="match status" value="1"/>
</dbReference>
<proteinExistence type="inferred from homology"/>
<dbReference type="PRINTS" id="PR00080">
    <property type="entry name" value="SDRFAMILY"/>
</dbReference>
<dbReference type="InterPro" id="IPR020904">
    <property type="entry name" value="Sc_DH/Rdtase_CS"/>
</dbReference>
<evidence type="ECO:0000256" key="2">
    <source>
        <dbReference type="ARBA" id="ARBA00023002"/>
    </source>
</evidence>
<evidence type="ECO:0000313" key="4">
    <source>
        <dbReference type="EMBL" id="MBM9478071.1"/>
    </source>
</evidence>
<dbReference type="SMART" id="SM00822">
    <property type="entry name" value="PKS_KR"/>
    <property type="match status" value="1"/>
</dbReference>
<accession>A0A938YI16</accession>
<dbReference type="PRINTS" id="PR00081">
    <property type="entry name" value="GDHRDH"/>
</dbReference>
<dbReference type="EMBL" id="JAERWL010000014">
    <property type="protein sequence ID" value="MBM9478071.1"/>
    <property type="molecule type" value="Genomic_DNA"/>
</dbReference>
<organism evidence="4 5">
    <name type="scientific">Nakamurella flavida</name>
    <dbReference type="NCBI Taxonomy" id="363630"/>
    <lineage>
        <taxon>Bacteria</taxon>
        <taxon>Bacillati</taxon>
        <taxon>Actinomycetota</taxon>
        <taxon>Actinomycetes</taxon>
        <taxon>Nakamurellales</taxon>
        <taxon>Nakamurellaceae</taxon>
        <taxon>Nakamurella</taxon>
    </lineage>
</organism>
<evidence type="ECO:0000313" key="5">
    <source>
        <dbReference type="Proteomes" id="UP000663801"/>
    </source>
</evidence>
<dbReference type="GO" id="GO:0006633">
    <property type="term" value="P:fatty acid biosynthetic process"/>
    <property type="evidence" value="ECO:0007669"/>
    <property type="project" value="TreeGrafter"/>
</dbReference>
<dbReference type="AlphaFoldDB" id="A0A938YI16"/>